<dbReference type="PRINTS" id="PR00125">
    <property type="entry name" value="ATPASEDELTA"/>
</dbReference>
<keyword evidence="10" id="KW-1185">Reference proteome</keyword>
<keyword evidence="4 8" id="KW-0406">Ion transport</keyword>
<proteinExistence type="inferred from homology"/>
<dbReference type="PROSITE" id="PS00389">
    <property type="entry name" value="ATPASE_DELTA"/>
    <property type="match status" value="1"/>
</dbReference>
<sequence>MSMTGRESTEAGRQVLESQAADASAGDLIDTADNLMAVTRFLLDQPRLRRALSDPARGADDRESLARSVLDGKVDARSLAVVAALVRARWGTPGELADGLEAIAVEALLEASSKEGTLQTVEDELFRFRRIVDGDAELSATLDGTAAAATAKVQIADRLLGGKADPVTVKLVEAACYGIGGRSFDASMEYLVNAAAAARDETVGYLTVASPLEEEAERRIAAKLSLVYNRPIGVKVTVDPDVIGGIRIQVGHDLWDGTVSRRLDDARQALAGR</sequence>
<keyword evidence="3 8" id="KW-0375">Hydrogen ion transport</keyword>
<evidence type="ECO:0000256" key="6">
    <source>
        <dbReference type="ARBA" id="ARBA00023196"/>
    </source>
</evidence>
<comment type="function">
    <text evidence="8">This protein is part of the stalk that links CF(0) to CF(1). It either transmits conformational changes from CF(0) to CF(1) or is implicated in proton conduction.</text>
</comment>
<keyword evidence="7 8" id="KW-0066">ATP synthesis</keyword>
<evidence type="ECO:0000256" key="4">
    <source>
        <dbReference type="ARBA" id="ARBA00023065"/>
    </source>
</evidence>
<dbReference type="HAMAP" id="MF_01416">
    <property type="entry name" value="ATP_synth_delta_bact"/>
    <property type="match status" value="1"/>
</dbReference>
<dbReference type="PANTHER" id="PTHR11910">
    <property type="entry name" value="ATP SYNTHASE DELTA CHAIN"/>
    <property type="match status" value="1"/>
</dbReference>
<organism evidence="9 10">
    <name type="scientific">Salininema proteolyticum</name>
    <dbReference type="NCBI Taxonomy" id="1607685"/>
    <lineage>
        <taxon>Bacteria</taxon>
        <taxon>Bacillati</taxon>
        <taxon>Actinomycetota</taxon>
        <taxon>Actinomycetes</taxon>
        <taxon>Glycomycetales</taxon>
        <taxon>Glycomycetaceae</taxon>
        <taxon>Salininema</taxon>
    </lineage>
</organism>
<comment type="caution">
    <text evidence="9">The sequence shown here is derived from an EMBL/GenBank/DDBJ whole genome shotgun (WGS) entry which is preliminary data.</text>
</comment>
<evidence type="ECO:0000256" key="3">
    <source>
        <dbReference type="ARBA" id="ARBA00022781"/>
    </source>
</evidence>
<keyword evidence="8" id="KW-1003">Cell membrane</keyword>
<evidence type="ECO:0000256" key="1">
    <source>
        <dbReference type="ARBA" id="ARBA00004370"/>
    </source>
</evidence>
<comment type="function">
    <text evidence="8">F(1)F(0) ATP synthase produces ATP from ADP in the presence of a proton or sodium gradient. F-type ATPases consist of two structural domains, F(1) containing the extramembraneous catalytic core and F(0) containing the membrane proton channel, linked together by a central stalk and a peripheral stalk. During catalysis, ATP synthesis in the catalytic domain of F(1) is coupled via a rotary mechanism of the central stalk subunits to proton translocation.</text>
</comment>
<evidence type="ECO:0000256" key="5">
    <source>
        <dbReference type="ARBA" id="ARBA00023136"/>
    </source>
</evidence>
<comment type="subcellular location">
    <subcellularLocation>
        <location evidence="8">Cell membrane</location>
        <topology evidence="8">Peripheral membrane protein</topology>
    </subcellularLocation>
    <subcellularLocation>
        <location evidence="1">Membrane</location>
    </subcellularLocation>
</comment>
<dbReference type="InterPro" id="IPR026015">
    <property type="entry name" value="ATP_synth_OSCP/delta_N_sf"/>
</dbReference>
<accession>A0ABV8TYS8</accession>
<evidence type="ECO:0000313" key="9">
    <source>
        <dbReference type="EMBL" id="MFC4335691.1"/>
    </source>
</evidence>
<protein>
    <recommendedName>
        <fullName evidence="8">ATP synthase subunit delta</fullName>
    </recommendedName>
    <alternativeName>
        <fullName evidence="8">ATP synthase F(1) sector subunit delta</fullName>
    </alternativeName>
    <alternativeName>
        <fullName evidence="8">F-type ATPase subunit delta</fullName>
        <shortName evidence="8">F-ATPase subunit delta</shortName>
    </alternativeName>
</protein>
<dbReference type="Gene3D" id="1.10.520.20">
    <property type="entry name" value="N-terminal domain of the delta subunit of the F1F0-ATP synthase"/>
    <property type="match status" value="1"/>
</dbReference>
<evidence type="ECO:0000256" key="8">
    <source>
        <dbReference type="HAMAP-Rule" id="MF_01416"/>
    </source>
</evidence>
<keyword evidence="5 8" id="KW-0472">Membrane</keyword>
<evidence type="ECO:0000256" key="7">
    <source>
        <dbReference type="ARBA" id="ARBA00023310"/>
    </source>
</evidence>
<dbReference type="NCBIfam" id="NF009967">
    <property type="entry name" value="PRK13430.1"/>
    <property type="match status" value="1"/>
</dbReference>
<keyword evidence="6 8" id="KW-0139">CF(1)</keyword>
<comment type="similarity">
    <text evidence="8">Belongs to the ATPase delta chain family.</text>
</comment>
<dbReference type="Proteomes" id="UP001595823">
    <property type="component" value="Unassembled WGS sequence"/>
</dbReference>
<dbReference type="EMBL" id="JBHSDK010000015">
    <property type="protein sequence ID" value="MFC4335691.1"/>
    <property type="molecule type" value="Genomic_DNA"/>
</dbReference>
<dbReference type="InterPro" id="IPR020781">
    <property type="entry name" value="ATPase_OSCP/d_CS"/>
</dbReference>
<gene>
    <name evidence="8" type="primary">atpH</name>
    <name evidence="9" type="ORF">ACFPET_10810</name>
</gene>
<name>A0ABV8TYS8_9ACTN</name>
<dbReference type="RefSeq" id="WP_380620806.1">
    <property type="nucleotide sequence ID" value="NZ_JBHSDK010000015.1"/>
</dbReference>
<dbReference type="InterPro" id="IPR000711">
    <property type="entry name" value="ATPase_OSCP/dsu"/>
</dbReference>
<dbReference type="Pfam" id="PF00213">
    <property type="entry name" value="OSCP"/>
    <property type="match status" value="1"/>
</dbReference>
<reference evidence="10" key="1">
    <citation type="journal article" date="2019" name="Int. J. Syst. Evol. Microbiol.">
        <title>The Global Catalogue of Microorganisms (GCM) 10K type strain sequencing project: providing services to taxonomists for standard genome sequencing and annotation.</title>
        <authorList>
            <consortium name="The Broad Institute Genomics Platform"/>
            <consortium name="The Broad Institute Genome Sequencing Center for Infectious Disease"/>
            <person name="Wu L."/>
            <person name="Ma J."/>
        </authorList>
    </citation>
    <scope>NUCLEOTIDE SEQUENCE [LARGE SCALE GENOMIC DNA]</scope>
    <source>
        <strain evidence="10">IBRC-M 10908</strain>
    </source>
</reference>
<evidence type="ECO:0000313" key="10">
    <source>
        <dbReference type="Proteomes" id="UP001595823"/>
    </source>
</evidence>
<keyword evidence="2 8" id="KW-0813">Transport</keyword>
<evidence type="ECO:0000256" key="2">
    <source>
        <dbReference type="ARBA" id="ARBA00022448"/>
    </source>
</evidence>